<feature type="compositionally biased region" description="Acidic residues" evidence="1">
    <location>
        <begin position="20"/>
        <end position="30"/>
    </location>
</feature>
<reference key="2">
    <citation type="submission" date="2011-10" db="EMBL/GenBank/DDBJ databases">
        <title>The genome and transcriptome sequence of Clonorchis sinensis provide insights into the carcinogenic liver fluke.</title>
        <authorList>
            <person name="Wang X."/>
            <person name="Huang Y."/>
            <person name="Chen W."/>
            <person name="Liu H."/>
            <person name="Guo L."/>
            <person name="Chen Y."/>
            <person name="Luo F."/>
            <person name="Zhou W."/>
            <person name="Sun J."/>
            <person name="Mao Q."/>
            <person name="Liang P."/>
            <person name="Zhou C."/>
            <person name="Tian Y."/>
            <person name="Men J."/>
            <person name="Lv X."/>
            <person name="Huang L."/>
            <person name="Zhou J."/>
            <person name="Hu Y."/>
            <person name="Li R."/>
            <person name="Zhang F."/>
            <person name="Lei H."/>
            <person name="Li X."/>
            <person name="Hu X."/>
            <person name="Liang C."/>
            <person name="Xu J."/>
            <person name="Wu Z."/>
            <person name="Yu X."/>
        </authorList>
    </citation>
    <scope>NUCLEOTIDE SEQUENCE</scope>
    <source>
        <strain>Henan</strain>
    </source>
</reference>
<gene>
    <name evidence="2" type="ORF">CLF_113252</name>
</gene>
<proteinExistence type="predicted"/>
<reference evidence="2" key="1">
    <citation type="journal article" date="2011" name="Genome Biol.">
        <title>The draft genome of the carcinogenic human liver fluke Clonorchis sinensis.</title>
        <authorList>
            <person name="Wang X."/>
            <person name="Chen W."/>
            <person name="Huang Y."/>
            <person name="Sun J."/>
            <person name="Men J."/>
            <person name="Liu H."/>
            <person name="Luo F."/>
            <person name="Guo L."/>
            <person name="Lv X."/>
            <person name="Deng C."/>
            <person name="Zhou C."/>
            <person name="Fan Y."/>
            <person name="Li X."/>
            <person name="Huang L."/>
            <person name="Hu Y."/>
            <person name="Liang C."/>
            <person name="Hu X."/>
            <person name="Xu J."/>
            <person name="Yu X."/>
        </authorList>
    </citation>
    <scope>NUCLEOTIDE SEQUENCE [LARGE SCALE GENOMIC DNA]</scope>
    <source>
        <strain evidence="2">Henan</strain>
    </source>
</reference>
<keyword evidence="3" id="KW-1185">Reference proteome</keyword>
<name>G7YY03_CLOSI</name>
<dbReference type="Proteomes" id="UP000008909">
    <property type="component" value="Unassembled WGS sequence"/>
</dbReference>
<evidence type="ECO:0000313" key="2">
    <source>
        <dbReference type="EMBL" id="GAA57832.1"/>
    </source>
</evidence>
<dbReference type="AlphaFoldDB" id="G7YY03"/>
<organism evidence="2 3">
    <name type="scientific">Clonorchis sinensis</name>
    <name type="common">Chinese liver fluke</name>
    <dbReference type="NCBI Taxonomy" id="79923"/>
    <lineage>
        <taxon>Eukaryota</taxon>
        <taxon>Metazoa</taxon>
        <taxon>Spiralia</taxon>
        <taxon>Lophotrochozoa</taxon>
        <taxon>Platyhelminthes</taxon>
        <taxon>Trematoda</taxon>
        <taxon>Digenea</taxon>
        <taxon>Opisthorchiida</taxon>
        <taxon>Opisthorchiata</taxon>
        <taxon>Opisthorchiidae</taxon>
        <taxon>Clonorchis</taxon>
    </lineage>
</organism>
<accession>G7YY03</accession>
<evidence type="ECO:0000256" key="1">
    <source>
        <dbReference type="SAM" id="MobiDB-lite"/>
    </source>
</evidence>
<evidence type="ECO:0000313" key="3">
    <source>
        <dbReference type="Proteomes" id="UP000008909"/>
    </source>
</evidence>
<feature type="non-terminal residue" evidence="2">
    <location>
        <position position="1"/>
    </location>
</feature>
<feature type="region of interest" description="Disordered" evidence="1">
    <location>
        <begin position="1"/>
        <end position="39"/>
    </location>
</feature>
<dbReference type="EMBL" id="DF145092">
    <property type="protein sequence ID" value="GAA57832.1"/>
    <property type="molecule type" value="Genomic_DNA"/>
</dbReference>
<protein>
    <submittedName>
        <fullName evidence="2">Uncharacterized protein</fullName>
    </submittedName>
</protein>
<sequence>LQDHEFDGAITGRRLSAETTDSDDDDEEEMRESSSKITQLCRRATAGSRALIIGVDSIRVGVLTRRLRAETTSSETESQMEDSRFVPEQSNLRAVDSEDYETVSNTGLDYFNLYRRFFARIL</sequence>